<gene>
    <name evidence="1" type="ORF">Q8791_10210</name>
</gene>
<dbReference type="RefSeq" id="WP_330091391.1">
    <property type="nucleotide sequence ID" value="NZ_JAUZMY010000008.1"/>
</dbReference>
<dbReference type="EMBL" id="JAUZMY010000008">
    <property type="protein sequence ID" value="MEE2037592.1"/>
    <property type="molecule type" value="Genomic_DNA"/>
</dbReference>
<evidence type="ECO:0000313" key="2">
    <source>
        <dbReference type="Proteomes" id="UP001356095"/>
    </source>
</evidence>
<accession>A0ABU7K5S2</accession>
<reference evidence="1 2" key="1">
    <citation type="submission" date="2023-08" db="EMBL/GenBank/DDBJ databases">
        <authorList>
            <person name="Girao M."/>
            <person name="Carvalho M.F."/>
        </authorList>
    </citation>
    <scope>NUCLEOTIDE SEQUENCE [LARGE SCALE GENOMIC DNA]</scope>
    <source>
        <strain evidence="1 2">CT-R113</strain>
    </source>
</reference>
<protein>
    <submittedName>
        <fullName evidence="1">Uncharacterized protein</fullName>
    </submittedName>
</protein>
<comment type="caution">
    <text evidence="1">The sequence shown here is derived from an EMBL/GenBank/DDBJ whole genome shotgun (WGS) entry which is preliminary data.</text>
</comment>
<proteinExistence type="predicted"/>
<organism evidence="1 2">
    <name type="scientific">Nocardiopsis codii</name>
    <dbReference type="NCBI Taxonomy" id="3065942"/>
    <lineage>
        <taxon>Bacteria</taxon>
        <taxon>Bacillati</taxon>
        <taxon>Actinomycetota</taxon>
        <taxon>Actinomycetes</taxon>
        <taxon>Streptosporangiales</taxon>
        <taxon>Nocardiopsidaceae</taxon>
        <taxon>Nocardiopsis</taxon>
    </lineage>
</organism>
<keyword evidence="2" id="KW-1185">Reference proteome</keyword>
<name>A0ABU7K5S2_9ACTN</name>
<sequence length="63" mass="7045">MALNNQALYMSALGRVEEALGAVSQAVDIKTALAEKRPAVHQQDLEHYLRLLEDLRKRGADQK</sequence>
<dbReference type="Proteomes" id="UP001356095">
    <property type="component" value="Unassembled WGS sequence"/>
</dbReference>
<evidence type="ECO:0000313" key="1">
    <source>
        <dbReference type="EMBL" id="MEE2037592.1"/>
    </source>
</evidence>